<keyword evidence="3" id="KW-1185">Reference proteome</keyword>
<feature type="compositionally biased region" description="Acidic residues" evidence="1">
    <location>
        <begin position="31"/>
        <end position="43"/>
    </location>
</feature>
<reference evidence="2 3" key="1">
    <citation type="submission" date="2016-03" db="EMBL/GenBank/DDBJ databases">
        <title>Trachymyrmex septentrionalis WGS genome.</title>
        <authorList>
            <person name="Nygaard S."/>
            <person name="Hu H."/>
            <person name="Boomsma J."/>
            <person name="Zhang G."/>
        </authorList>
    </citation>
    <scope>NUCLEOTIDE SEQUENCE [LARGE SCALE GENOMIC DNA]</scope>
    <source>
        <strain evidence="2">Tsep2-gDNA-1</strain>
        <tissue evidence="2">Whole body</tissue>
    </source>
</reference>
<protein>
    <submittedName>
        <fullName evidence="2">Uncharacterized protein</fullName>
    </submittedName>
</protein>
<organism evidence="2 3">
    <name type="scientific">Trachymyrmex septentrionalis</name>
    <dbReference type="NCBI Taxonomy" id="34720"/>
    <lineage>
        <taxon>Eukaryota</taxon>
        <taxon>Metazoa</taxon>
        <taxon>Ecdysozoa</taxon>
        <taxon>Arthropoda</taxon>
        <taxon>Hexapoda</taxon>
        <taxon>Insecta</taxon>
        <taxon>Pterygota</taxon>
        <taxon>Neoptera</taxon>
        <taxon>Endopterygota</taxon>
        <taxon>Hymenoptera</taxon>
        <taxon>Apocrita</taxon>
        <taxon>Aculeata</taxon>
        <taxon>Formicoidea</taxon>
        <taxon>Formicidae</taxon>
        <taxon>Myrmicinae</taxon>
        <taxon>Trachymyrmex</taxon>
    </lineage>
</organism>
<proteinExistence type="predicted"/>
<dbReference type="Proteomes" id="UP000078541">
    <property type="component" value="Unassembled WGS sequence"/>
</dbReference>
<dbReference type="EMBL" id="KQ981864">
    <property type="protein sequence ID" value="KYN34282.1"/>
    <property type="molecule type" value="Genomic_DNA"/>
</dbReference>
<evidence type="ECO:0000313" key="2">
    <source>
        <dbReference type="EMBL" id="KYN34282.1"/>
    </source>
</evidence>
<name>A0A195F280_9HYME</name>
<evidence type="ECO:0000256" key="1">
    <source>
        <dbReference type="SAM" id="MobiDB-lite"/>
    </source>
</evidence>
<feature type="compositionally biased region" description="Basic residues" evidence="1">
    <location>
        <begin position="17"/>
        <end position="26"/>
    </location>
</feature>
<gene>
    <name evidence="2" type="ORF">ALC56_11389</name>
</gene>
<evidence type="ECO:0000313" key="3">
    <source>
        <dbReference type="Proteomes" id="UP000078541"/>
    </source>
</evidence>
<sequence length="393" mass="43658">MPATARKRRFSRRRSCYLGSHSRRSVRREDEDGGEGGEGEEEEIPRELAEFILAISDPRGEKSCSRIGQRDFNVISVIKNGSVSWRSYLMKRIALKLRPSIHCIFQNITFIVALKIMSVSDDYGLESQAWNVSSIGESDCDQFAFSNRQKKRQSSFDETGTIVADAEARAVQATGSIPPVYREGGTKRKIDRQRERERDLCEGGSKQRRLPLLVYARPILIRGTSATAVYNKTNSNYAKVTEIRISVITHNQKVSSFGPLQGITPLALTQSGSEAYLAIERIQGYNLTWKRIATGFMYQEDGGSGRLSSSGRLPRHAAILIRDLEAAVVAAAGWVERLNSGMTSWLGVISHALVANGIVMRVFAERRYELATGQQRETMSVATTVAGRGFPSL</sequence>
<dbReference type="AlphaFoldDB" id="A0A195F280"/>
<feature type="region of interest" description="Disordered" evidence="1">
    <location>
        <begin position="17"/>
        <end position="43"/>
    </location>
</feature>
<accession>A0A195F280</accession>